<name>A0ABT1IJG0_9PSEU</name>
<comment type="caution">
    <text evidence="1">The sequence shown here is derived from an EMBL/GenBank/DDBJ whole genome shotgun (WGS) entry which is preliminary data.</text>
</comment>
<evidence type="ECO:0000313" key="2">
    <source>
        <dbReference type="Proteomes" id="UP001205185"/>
    </source>
</evidence>
<evidence type="ECO:0008006" key="3">
    <source>
        <dbReference type="Google" id="ProtNLM"/>
    </source>
</evidence>
<reference evidence="1 2" key="1">
    <citation type="submission" date="2022-06" db="EMBL/GenBank/DDBJ databases">
        <title>Genomic Encyclopedia of Archaeal and Bacterial Type Strains, Phase II (KMG-II): from individual species to whole genera.</title>
        <authorList>
            <person name="Goeker M."/>
        </authorList>
    </citation>
    <scope>NUCLEOTIDE SEQUENCE [LARGE SCALE GENOMIC DNA]</scope>
    <source>
        <strain evidence="1 2">DSM 44255</strain>
    </source>
</reference>
<dbReference type="Proteomes" id="UP001205185">
    <property type="component" value="Unassembled WGS sequence"/>
</dbReference>
<dbReference type="EMBL" id="JAMTCO010000014">
    <property type="protein sequence ID" value="MCP2272790.1"/>
    <property type="molecule type" value="Genomic_DNA"/>
</dbReference>
<accession>A0ABT1IJG0</accession>
<dbReference type="RefSeq" id="WP_253889727.1">
    <property type="nucleotide sequence ID" value="NZ_BAAAVB010000007.1"/>
</dbReference>
<keyword evidence="2" id="KW-1185">Reference proteome</keyword>
<proteinExistence type="predicted"/>
<organism evidence="1 2">
    <name type="scientific">Actinokineospora diospyrosa</name>
    <dbReference type="NCBI Taxonomy" id="103728"/>
    <lineage>
        <taxon>Bacteria</taxon>
        <taxon>Bacillati</taxon>
        <taxon>Actinomycetota</taxon>
        <taxon>Actinomycetes</taxon>
        <taxon>Pseudonocardiales</taxon>
        <taxon>Pseudonocardiaceae</taxon>
        <taxon>Actinokineospora</taxon>
    </lineage>
</organism>
<sequence length="1572" mass="170117">MIVLTGTPEPGDDHDVLLARAYEHPALDDRVVVRLVPAVLAEAEDLTAEYLGFAEPTGSAEVGAVRRVALGFPAWALVNDPGNAHHALALVKEIERLDRVAKSKAGAAKDGFTELATMLGRSAPHFLPTFYEEAARIFLKHDNTNYASTMFGKAREAEQVHDLAVDPERVRAVFLEFAFAGALPAKALSAYAKDLARRYDTAEAFEKFRTLCLERVRAGLPPHAGMPEDLRRLAKAAKLDVHAEDERVLREVLGTSSIARAAASFWKSYRDALVALAKNDPEIRARLLAFVPQQTSTLDLWLGILTASGASKALTGPPDPAVSVTPAAWLTSVVATRSAGWRDVPRSAALLALVEEMAGRLAADGERVQLSSRWYEVELDLIDLLLAHGIPIDSDADEADVWEWLVDETPGRRDLTAYAASERGAVLGDGIVNCLNNNSDEEDIAKSHLVREILAVPGLRIALRDWIIKRTSAIALTVPSLTQTLTDFAVLRLPEAFADVPEAVEKLVGIDVAEALRRTLKAGLLDELGWPAVEEAAAKFTDPVGLSGEGWPALVLGRGEYFVVAGPEGVLAEHLAKIPSSARHQWYQDATAAWFDGVLLVSWSGPNRRLAYWSDNPGNHIAPGATDPFESYDVHASVALPGGGRFTGWRAVHLGDTLIPLPRNSYSDGATMWATAQWIEVDPLSGKDGRESLPAFLDGVERLEREYCDLRPTAPGTELSPLGAKDGLHGWRVHRDADGTWVGEGIDGRRVQAAVPVSGLLDLPGTRLAVSEQEDTFTLLDANGDTVATVEYAENHPPYAAGTPIVVPLRWWHMLRPRDEAGSAALREVSREAAEAILAVAVTELDASDWDGDLEDDDTDDNRDRYTDLVSGKRDALAKAVLAALPGISHPGLLAGVLSVVRKAARLVVVHRGFVEIAPAVGRPEPVQTGPEVTENQVAVALDWFGQHRSDTAGPARTALPALLAALREISARPEQIAEDLPECGAFHWVDLMPHLGAVALRAASPLTPADRRDTLVQVLRWIADSGILDHPGQWRRVVAKVPEDQTAHRHRVQPTPNGFIAVAYSSWFGPGGSATGMQFTRTAGEFELPAGWELEVAEPVSSLNSAWVIRFLDVLAERGPHSWQPEPVAALTQRTGLGSAEAAYLLAGTPMVFRSGAGFISTEDRAVLRLSQPGAKAARERMRDLNRRLRWRLLAAAAPAEPEDLWSSGLNAAGVAEVWTAEFGATTPVDDDVLADITKQMSSWRGAAEIVTALLNPTSTKWLTTEADLRVANGHLREQVEDGFTESNLLTVAHVLLWLAQRLPGDSPHRAALAQSLELARQRVAHPSFGLAPGGWFDAEQVHALTGVTPSTEVGSSAARDWLDVHFDGEDYSFIVWPGRIGPHDRDLVGAVAELTHSRLFDVLDLLAADGTTAACTVPPVNGYYQDASISVPHLVAEVAAHHNLDPDAAVLYLQLLALPDPTDANVARWTGWKPARLRKARAALAETDLVLTAKRARAGRTLFLPGGWLALASPHLPLESWKAPLYNLPTNPWLVITALEPIPDLFTRAWTRTQTGDAPGYERLDTARGR</sequence>
<evidence type="ECO:0000313" key="1">
    <source>
        <dbReference type="EMBL" id="MCP2272790.1"/>
    </source>
</evidence>
<gene>
    <name evidence="1" type="ORF">LV75_005316</name>
</gene>
<protein>
    <recommendedName>
        <fullName evidence="3">DNA-binding protein</fullName>
    </recommendedName>
</protein>